<evidence type="ECO:0000259" key="3">
    <source>
        <dbReference type="Pfam" id="PF04183"/>
    </source>
</evidence>
<sequence length="602" mass="66115">MNAGHLTPERWEAANRHLVAKALTEFAHERLLTPEALGDGGSGTYRVRSDDGTAEYRFSARRLQLDHWAIDPASLRKYGDGAQELPLDALELILELRGSLGIGAEMLPVYLEEISSTLASRAFKHQAGRPGSAELAAGVTAGADPAADFQTIEAAMTEGHPCFVANNGRLGFGLRDYLAYAPEAGRPVQLLWIGVHRSRADFTAGAGLDYRTLLASELGAGLAALEESLAAAGADPEQFLLMPVHPWQWEHKLAVTFAADIARGLLVPLGPGPEPYQAQQSIRTFFNLASPERCYVKTALSILNMGFMRGLSPEYMRSTPQINDWLDTLLMQDPTLQRHGLSMLRERAAVGYRNGYYETAAPAGSPYRKMLAALWRESPLPLLRPGQQLATMAALLHVDDGGVPFVSALIDRSGLGARRWLGHYLRAYLVPLLHCLYRYELAFMPHGENVILVLEDGVPVRAVIKDIGEEVVFMGDPLALPEPVRRIRAEIPEAEVVLAIFTDVFDCFFRFLSAVLVGDGQLDEDSFWSAVAEVVHTYQAEHPELAGAFARHDLFSEDFALSCLNRLQLRNNRQMLDLADPSGSLQVAGRLANPLAAFRRTD</sequence>
<accession>A0A7X6K4T0</accession>
<gene>
    <name evidence="5" type="ORF">HGG74_10610</name>
</gene>
<dbReference type="PANTHER" id="PTHR34384:SF6">
    <property type="entry name" value="STAPHYLOFERRIN B SYNTHASE"/>
    <property type="match status" value="1"/>
</dbReference>
<evidence type="ECO:0000313" key="5">
    <source>
        <dbReference type="EMBL" id="NKX54985.1"/>
    </source>
</evidence>
<dbReference type="Pfam" id="PF06276">
    <property type="entry name" value="FhuF"/>
    <property type="match status" value="1"/>
</dbReference>
<organism evidence="5 6">
    <name type="scientific">Arthrobacter mobilis</name>
    <dbReference type="NCBI Taxonomy" id="2724944"/>
    <lineage>
        <taxon>Bacteria</taxon>
        <taxon>Bacillati</taxon>
        <taxon>Actinomycetota</taxon>
        <taxon>Actinomycetes</taxon>
        <taxon>Micrococcales</taxon>
        <taxon>Micrococcaceae</taxon>
        <taxon>Arthrobacter</taxon>
    </lineage>
</organism>
<keyword evidence="6" id="KW-1185">Reference proteome</keyword>
<dbReference type="InterPro" id="IPR007310">
    <property type="entry name" value="Aerobactin_biosyn_IucA/IucC_N"/>
</dbReference>
<protein>
    <submittedName>
        <fullName evidence="5">IucA/IucC family siderophore biosynthesis protein</fullName>
    </submittedName>
</protein>
<evidence type="ECO:0000259" key="4">
    <source>
        <dbReference type="Pfam" id="PF06276"/>
    </source>
</evidence>
<evidence type="ECO:0000313" key="6">
    <source>
        <dbReference type="Proteomes" id="UP000544090"/>
    </source>
</evidence>
<dbReference type="PANTHER" id="PTHR34384">
    <property type="entry name" value="L-2,3-DIAMINOPROPANOATE--CITRATE LIGASE"/>
    <property type="match status" value="1"/>
</dbReference>
<dbReference type="Gene3D" id="6.10.250.3370">
    <property type="match status" value="1"/>
</dbReference>
<reference evidence="5 6" key="1">
    <citation type="submission" date="2020-04" db="EMBL/GenBank/DDBJ databases">
        <title>Arthrobacter sp. nov.</title>
        <authorList>
            <person name="Liu S."/>
        </authorList>
    </citation>
    <scope>NUCLEOTIDE SEQUENCE [LARGE SCALE GENOMIC DNA]</scope>
    <source>
        <strain evidence="5 6">E918</strain>
    </source>
</reference>
<comment type="caution">
    <text evidence="5">The sequence shown here is derived from an EMBL/GenBank/DDBJ whole genome shotgun (WGS) entry which is preliminary data.</text>
</comment>
<dbReference type="EMBL" id="JAAZSQ010000008">
    <property type="protein sequence ID" value="NKX54985.1"/>
    <property type="molecule type" value="Genomic_DNA"/>
</dbReference>
<evidence type="ECO:0000256" key="2">
    <source>
        <dbReference type="ARBA" id="ARBA00007832"/>
    </source>
</evidence>
<dbReference type="InterPro" id="IPR037455">
    <property type="entry name" value="LucA/IucC-like"/>
</dbReference>
<proteinExistence type="inferred from homology"/>
<dbReference type="GO" id="GO:0016881">
    <property type="term" value="F:acid-amino acid ligase activity"/>
    <property type="evidence" value="ECO:0007669"/>
    <property type="project" value="UniProtKB-ARBA"/>
</dbReference>
<dbReference type="Proteomes" id="UP000544090">
    <property type="component" value="Unassembled WGS sequence"/>
</dbReference>
<comment type="similarity">
    <text evidence="2">Belongs to the IucA/IucC family.</text>
</comment>
<dbReference type="InterPro" id="IPR022770">
    <property type="entry name" value="IucA/IucC-like_C"/>
</dbReference>
<dbReference type="Gene3D" id="1.10.510.40">
    <property type="match status" value="1"/>
</dbReference>
<dbReference type="AlphaFoldDB" id="A0A7X6K4T0"/>
<evidence type="ECO:0000256" key="1">
    <source>
        <dbReference type="ARBA" id="ARBA00004924"/>
    </source>
</evidence>
<dbReference type="GO" id="GO:0019290">
    <property type="term" value="P:siderophore biosynthetic process"/>
    <property type="evidence" value="ECO:0007669"/>
    <property type="project" value="InterPro"/>
</dbReference>
<dbReference type="RefSeq" id="WP_168486336.1">
    <property type="nucleotide sequence ID" value="NZ_JAAZSQ010000008.1"/>
</dbReference>
<name>A0A7X6K4T0_9MICC</name>
<comment type="pathway">
    <text evidence="1">Siderophore biosynthesis.</text>
</comment>
<dbReference type="Pfam" id="PF04183">
    <property type="entry name" value="IucA_IucC"/>
    <property type="match status" value="1"/>
</dbReference>
<dbReference type="Gene3D" id="3.30.310.280">
    <property type="match status" value="1"/>
</dbReference>
<feature type="domain" description="Aerobactin siderophore biosynthesis IucA/IucC N-terminal" evidence="3">
    <location>
        <begin position="148"/>
        <end position="397"/>
    </location>
</feature>
<feature type="domain" description="Aerobactin siderophore biosynthesis IucA/IucC-like C-terminal" evidence="4">
    <location>
        <begin position="419"/>
        <end position="576"/>
    </location>
</feature>